<organism evidence="2 3">
    <name type="scientific">Mycena rosella</name>
    <name type="common">Pink bonnet</name>
    <name type="synonym">Agaricus rosellus</name>
    <dbReference type="NCBI Taxonomy" id="1033263"/>
    <lineage>
        <taxon>Eukaryota</taxon>
        <taxon>Fungi</taxon>
        <taxon>Dikarya</taxon>
        <taxon>Basidiomycota</taxon>
        <taxon>Agaricomycotina</taxon>
        <taxon>Agaricomycetes</taxon>
        <taxon>Agaricomycetidae</taxon>
        <taxon>Agaricales</taxon>
        <taxon>Marasmiineae</taxon>
        <taxon>Mycenaceae</taxon>
        <taxon>Mycena</taxon>
    </lineage>
</organism>
<evidence type="ECO:0000313" key="2">
    <source>
        <dbReference type="EMBL" id="KAJ7648561.1"/>
    </source>
</evidence>
<dbReference type="Proteomes" id="UP001221757">
    <property type="component" value="Unassembled WGS sequence"/>
</dbReference>
<protein>
    <submittedName>
        <fullName evidence="2">Uncharacterized protein</fullName>
    </submittedName>
</protein>
<evidence type="ECO:0000256" key="1">
    <source>
        <dbReference type="SAM" id="MobiDB-lite"/>
    </source>
</evidence>
<gene>
    <name evidence="2" type="ORF">B0H17DRAFT_1147972</name>
</gene>
<proteinExistence type="predicted"/>
<reference evidence="2" key="1">
    <citation type="submission" date="2023-03" db="EMBL/GenBank/DDBJ databases">
        <title>Massive genome expansion in bonnet fungi (Mycena s.s.) driven by repeated elements and novel gene families across ecological guilds.</title>
        <authorList>
            <consortium name="Lawrence Berkeley National Laboratory"/>
            <person name="Harder C.B."/>
            <person name="Miyauchi S."/>
            <person name="Viragh M."/>
            <person name="Kuo A."/>
            <person name="Thoen E."/>
            <person name="Andreopoulos B."/>
            <person name="Lu D."/>
            <person name="Skrede I."/>
            <person name="Drula E."/>
            <person name="Henrissat B."/>
            <person name="Morin E."/>
            <person name="Kohler A."/>
            <person name="Barry K."/>
            <person name="LaButti K."/>
            <person name="Morin E."/>
            <person name="Salamov A."/>
            <person name="Lipzen A."/>
            <person name="Mereny Z."/>
            <person name="Hegedus B."/>
            <person name="Baldrian P."/>
            <person name="Stursova M."/>
            <person name="Weitz H."/>
            <person name="Taylor A."/>
            <person name="Grigoriev I.V."/>
            <person name="Nagy L.G."/>
            <person name="Martin F."/>
            <person name="Kauserud H."/>
        </authorList>
    </citation>
    <scope>NUCLEOTIDE SEQUENCE</scope>
    <source>
        <strain evidence="2">CBHHK067</strain>
    </source>
</reference>
<accession>A0AAD7CH19</accession>
<feature type="region of interest" description="Disordered" evidence="1">
    <location>
        <begin position="1"/>
        <end position="28"/>
    </location>
</feature>
<name>A0AAD7CH19_MYCRO</name>
<keyword evidence="3" id="KW-1185">Reference proteome</keyword>
<evidence type="ECO:0000313" key="3">
    <source>
        <dbReference type="Proteomes" id="UP001221757"/>
    </source>
</evidence>
<dbReference type="EMBL" id="JARKIE010000376">
    <property type="protein sequence ID" value="KAJ7648561.1"/>
    <property type="molecule type" value="Genomic_DNA"/>
</dbReference>
<dbReference type="AlphaFoldDB" id="A0AAD7CH19"/>
<comment type="caution">
    <text evidence="2">The sequence shown here is derived from an EMBL/GenBank/DDBJ whole genome shotgun (WGS) entry which is preliminary data.</text>
</comment>
<sequence>MKRFRHTDRRMREESAHQARTAQNPEEELAPTNTLMLVATASFRAKETSTSWSSFWMILVMTLTPIQNKRLPSKSRRRRLCHPVSSVLRGSGGEHAARTSLEPITRLSLYSPMMVDSTYFSAGSIGFAEQPASKRQRTEDDQPLSRRVLCAEAMMPLYKRGARLIEVIEWLGLKDEFRRIFFPFEEDFPVSTVFHFYSMERMHNPDGFFRHNPYHLDSMLHNAECNFLQGCAILFRQTKDFELAYTIEEILSTRFRDDSGIMQLLREATSIATMNAPQLFSTTASAPSVTEWRKLRRTTAGATLNAGKGTLRILQASAKLKVQGPQPNPHLAFSQSPGSNSLSLPYAPHLKNLTFIFRFPAAAPDTASCCSPITTLTVFLTTHPSTYLASGSLLMFPTTLSAPVHIDPCTTSTFSVLPSPSSTLVRSTQASSPLIYNHPVNSMLGGKPHEAASFSLFIVSAGARQLGSSLEDYEETLDAKTGRVLRTDHGKMARSRAVKVSEPGSA</sequence>